<evidence type="ECO:0000313" key="8">
    <source>
        <dbReference type="EnsemblMetazoa" id="XP_050515586.1"/>
    </source>
</evidence>
<dbReference type="PANTHER" id="PTHR10353:SF36">
    <property type="entry name" value="LP05116P"/>
    <property type="match status" value="1"/>
</dbReference>
<dbReference type="PRINTS" id="PR00131">
    <property type="entry name" value="GLHYDRLASE1"/>
</dbReference>
<evidence type="ECO:0000256" key="1">
    <source>
        <dbReference type="ARBA" id="ARBA00010838"/>
    </source>
</evidence>
<dbReference type="GeneID" id="114325647"/>
<dbReference type="Pfam" id="PF00232">
    <property type="entry name" value="Glyco_hydro_1"/>
    <property type="match status" value="1"/>
</dbReference>
<dbReference type="PROSITE" id="PS00653">
    <property type="entry name" value="GLYCOSYL_HYDROL_F1_2"/>
    <property type="match status" value="1"/>
</dbReference>
<dbReference type="InterPro" id="IPR017853">
    <property type="entry name" value="GH"/>
</dbReference>
<keyword evidence="4 7" id="KW-0326">Glycosidase</keyword>
<feature type="active site" description="Nucleophile" evidence="5">
    <location>
        <position position="397"/>
    </location>
</feature>
<evidence type="ECO:0000256" key="5">
    <source>
        <dbReference type="PROSITE-ProRule" id="PRU10055"/>
    </source>
</evidence>
<name>A0ABM5KZG9_DIAVI</name>
<evidence type="ECO:0000256" key="4">
    <source>
        <dbReference type="ARBA" id="ARBA00023295"/>
    </source>
</evidence>
<keyword evidence="9" id="KW-1185">Reference proteome</keyword>
<dbReference type="PROSITE" id="PS00572">
    <property type="entry name" value="GLYCOSYL_HYDROL_F1_1"/>
    <property type="match status" value="1"/>
</dbReference>
<dbReference type="RefSeq" id="XP_050515586.1">
    <property type="nucleotide sequence ID" value="XM_050659629.1"/>
</dbReference>
<dbReference type="EnsemblMetazoa" id="XM_050659629.1">
    <property type="protein sequence ID" value="XP_050515586.1"/>
    <property type="gene ID" value="LOC114325647"/>
</dbReference>
<evidence type="ECO:0000256" key="2">
    <source>
        <dbReference type="ARBA" id="ARBA00012744"/>
    </source>
</evidence>
<accession>A0ABM5KZG9</accession>
<dbReference type="SUPFAM" id="SSF51445">
    <property type="entry name" value="(Trans)glycosidases"/>
    <property type="match status" value="1"/>
</dbReference>
<protein>
    <recommendedName>
        <fullName evidence="2">beta-glucosidase</fullName>
        <ecNumber evidence="2">3.2.1.21</ecNumber>
    </recommendedName>
</protein>
<organism evidence="8 9">
    <name type="scientific">Diabrotica virgifera virgifera</name>
    <name type="common">western corn rootworm</name>
    <dbReference type="NCBI Taxonomy" id="50390"/>
    <lineage>
        <taxon>Eukaryota</taxon>
        <taxon>Metazoa</taxon>
        <taxon>Ecdysozoa</taxon>
        <taxon>Arthropoda</taxon>
        <taxon>Hexapoda</taxon>
        <taxon>Insecta</taxon>
        <taxon>Pterygota</taxon>
        <taxon>Neoptera</taxon>
        <taxon>Endopterygota</taxon>
        <taxon>Coleoptera</taxon>
        <taxon>Polyphaga</taxon>
        <taxon>Cucujiformia</taxon>
        <taxon>Chrysomeloidea</taxon>
        <taxon>Chrysomelidae</taxon>
        <taxon>Galerucinae</taxon>
        <taxon>Diabroticina</taxon>
        <taxon>Diabroticites</taxon>
        <taxon>Diabrotica</taxon>
    </lineage>
</organism>
<dbReference type="InterPro" id="IPR001360">
    <property type="entry name" value="Glyco_hydro_1"/>
</dbReference>
<comment type="similarity">
    <text evidence="1 6">Belongs to the glycosyl hydrolase 1 family.</text>
</comment>
<dbReference type="Proteomes" id="UP001652700">
    <property type="component" value="Unplaced"/>
</dbReference>
<sequence length="488" mass="56608">MNQCNNERTSSIKKNIYSEIYTREDQKRFPEGFLFGTASSAYQIEGGYNVDGKGESVYDYYTHKTPEKFHNGSNGDVACDSYHKWQEDVHILKDLGVDFYRFSISWSRILPTGYSNKINEEGVKYYENLIDGLLKNGIQPMITLYHWDLPMPIQELGGWTNIKTAEYFEDYARIVFERFGNKVKYWITINTALLGYADSEFPPYINQPGISNYMCIYVTLLAHAKAFRLYHNEFKQYKGQVGIVVDGRWYQPGSDSDKDVEATNRALEFEIGIWLHPLLSPKGDFPEIVKERIAAISMAEGYRQSRLPKFSTTDIDLLKGSVDFVGLNLYTSHLVEHVEDEHFKGTSTIRDEGIRLYQDASWKGSQSTWLKVHPEGARKVLNWVKETYNNPVVFITENGFSDDGEIEDNNRIEYLQGYLTNILKAIYEDKVDVKGYAVWSLMDNFEWASGYSEKFGIYQVDFNDPDRCRYPKKSSLWYKNVIKNKQLL</sequence>
<evidence type="ECO:0000256" key="3">
    <source>
        <dbReference type="ARBA" id="ARBA00022801"/>
    </source>
</evidence>
<evidence type="ECO:0000256" key="6">
    <source>
        <dbReference type="RuleBase" id="RU003690"/>
    </source>
</evidence>
<dbReference type="PANTHER" id="PTHR10353">
    <property type="entry name" value="GLYCOSYL HYDROLASE"/>
    <property type="match status" value="1"/>
</dbReference>
<dbReference type="InterPro" id="IPR018120">
    <property type="entry name" value="Glyco_hydro_1_AS"/>
</dbReference>
<dbReference type="Gene3D" id="3.20.20.80">
    <property type="entry name" value="Glycosidases"/>
    <property type="match status" value="1"/>
</dbReference>
<proteinExistence type="inferred from homology"/>
<reference evidence="8" key="1">
    <citation type="submission" date="2025-05" db="UniProtKB">
        <authorList>
            <consortium name="EnsemblMetazoa"/>
        </authorList>
    </citation>
    <scope>IDENTIFICATION</scope>
</reference>
<dbReference type="EC" id="3.2.1.21" evidence="2"/>
<evidence type="ECO:0000256" key="7">
    <source>
        <dbReference type="RuleBase" id="RU004468"/>
    </source>
</evidence>
<dbReference type="InterPro" id="IPR033132">
    <property type="entry name" value="GH_1_N_CS"/>
</dbReference>
<evidence type="ECO:0000313" key="9">
    <source>
        <dbReference type="Proteomes" id="UP001652700"/>
    </source>
</evidence>
<keyword evidence="3 7" id="KW-0378">Hydrolase</keyword>